<evidence type="ECO:0000313" key="1">
    <source>
        <dbReference type="EMBL" id="GAA0221725.1"/>
    </source>
</evidence>
<dbReference type="Proteomes" id="UP001501476">
    <property type="component" value="Unassembled WGS sequence"/>
</dbReference>
<comment type="caution">
    <text evidence="1">The sequence shown here is derived from an EMBL/GenBank/DDBJ whole genome shotgun (WGS) entry which is preliminary data.</text>
</comment>
<dbReference type="Gene3D" id="1.10.10.1320">
    <property type="entry name" value="Anti-sigma factor, zinc-finger domain"/>
    <property type="match status" value="1"/>
</dbReference>
<dbReference type="RefSeq" id="WP_286304445.1">
    <property type="nucleotide sequence ID" value="NZ_AP027741.1"/>
</dbReference>
<dbReference type="EMBL" id="BAAADG010000004">
    <property type="protein sequence ID" value="GAA0221725.1"/>
    <property type="molecule type" value="Genomic_DNA"/>
</dbReference>
<gene>
    <name evidence="1" type="ORF">GCM10008964_11510</name>
</gene>
<reference evidence="2" key="1">
    <citation type="journal article" date="2019" name="Int. J. Syst. Evol. Microbiol.">
        <title>The Global Catalogue of Microorganisms (GCM) 10K type strain sequencing project: providing services to taxonomists for standard genome sequencing and annotation.</title>
        <authorList>
            <consortium name="The Broad Institute Genomics Platform"/>
            <consortium name="The Broad Institute Genome Sequencing Center for Infectious Disease"/>
            <person name="Wu L."/>
            <person name="Ma J."/>
        </authorList>
    </citation>
    <scope>NUCLEOTIDE SEQUENCE [LARGE SCALE GENOMIC DNA]</scope>
    <source>
        <strain evidence="2">JCM 6886</strain>
    </source>
</reference>
<name>A0ABP3D5S9_9GAMM</name>
<organism evidence="1 2">
    <name type="scientific">Methylophaga marina</name>
    <dbReference type="NCBI Taxonomy" id="45495"/>
    <lineage>
        <taxon>Bacteria</taxon>
        <taxon>Pseudomonadati</taxon>
        <taxon>Pseudomonadota</taxon>
        <taxon>Gammaproteobacteria</taxon>
        <taxon>Thiotrichales</taxon>
        <taxon>Piscirickettsiaceae</taxon>
        <taxon>Methylophaga</taxon>
    </lineage>
</organism>
<keyword evidence="2" id="KW-1185">Reference proteome</keyword>
<protein>
    <recommendedName>
        <fullName evidence="3">Anti-sigma factor</fullName>
    </recommendedName>
</protein>
<evidence type="ECO:0000313" key="2">
    <source>
        <dbReference type="Proteomes" id="UP001501476"/>
    </source>
</evidence>
<evidence type="ECO:0008006" key="3">
    <source>
        <dbReference type="Google" id="ProtNLM"/>
    </source>
</evidence>
<accession>A0ABP3D5S9</accession>
<dbReference type="InterPro" id="IPR041916">
    <property type="entry name" value="Anti_sigma_zinc_sf"/>
</dbReference>
<sequence length="80" mass="9129">MFQCKDVAEEASNYLEGDLPIRKRLGLFLHLLVCSCCRNYLQQLRQTISTVATLRPTEEDATDTKALAEKLRTLSESKPR</sequence>
<proteinExistence type="predicted"/>